<dbReference type="EMBL" id="JBEAFC010000003">
    <property type="protein sequence ID" value="KAL1563189.1"/>
    <property type="molecule type" value="Genomic_DNA"/>
</dbReference>
<sequence>MYFFHPHLSLNSPSLNSRLFLKQVRASPPAQLLILKLPFSPIQSNPSTVLRRLQLLHWRRHRRHSRPRHPTFSSSSIGVASPLPVLTPPPSNFLSASLT</sequence>
<protein>
    <submittedName>
        <fullName evidence="1">Uncharacterized protein</fullName>
    </submittedName>
</protein>
<dbReference type="AlphaFoldDB" id="A0ABD1I5D2"/>
<organism evidence="1 2">
    <name type="scientific">Salvia divinorum</name>
    <name type="common">Maria pastora</name>
    <name type="synonym">Diviner's sage</name>
    <dbReference type="NCBI Taxonomy" id="28513"/>
    <lineage>
        <taxon>Eukaryota</taxon>
        <taxon>Viridiplantae</taxon>
        <taxon>Streptophyta</taxon>
        <taxon>Embryophyta</taxon>
        <taxon>Tracheophyta</taxon>
        <taxon>Spermatophyta</taxon>
        <taxon>Magnoliopsida</taxon>
        <taxon>eudicotyledons</taxon>
        <taxon>Gunneridae</taxon>
        <taxon>Pentapetalae</taxon>
        <taxon>asterids</taxon>
        <taxon>lamiids</taxon>
        <taxon>Lamiales</taxon>
        <taxon>Lamiaceae</taxon>
        <taxon>Nepetoideae</taxon>
        <taxon>Mentheae</taxon>
        <taxon>Salviinae</taxon>
        <taxon>Salvia</taxon>
        <taxon>Salvia subgen. Calosphace</taxon>
    </lineage>
</organism>
<proteinExistence type="predicted"/>
<accession>A0ABD1I5D2</accession>
<evidence type="ECO:0000313" key="2">
    <source>
        <dbReference type="Proteomes" id="UP001567538"/>
    </source>
</evidence>
<reference evidence="1 2" key="1">
    <citation type="submission" date="2024-06" db="EMBL/GenBank/DDBJ databases">
        <title>A chromosome level genome sequence of Diviner's sage (Salvia divinorum).</title>
        <authorList>
            <person name="Ford S.A."/>
            <person name="Ro D.-K."/>
            <person name="Ness R.W."/>
            <person name="Phillips M.A."/>
        </authorList>
    </citation>
    <scope>NUCLEOTIDE SEQUENCE [LARGE SCALE GENOMIC DNA]</scope>
    <source>
        <strain evidence="1">SAF-2024a</strain>
        <tissue evidence="1">Leaf</tissue>
    </source>
</reference>
<keyword evidence="2" id="KW-1185">Reference proteome</keyword>
<evidence type="ECO:0000313" key="1">
    <source>
        <dbReference type="EMBL" id="KAL1563189.1"/>
    </source>
</evidence>
<gene>
    <name evidence="1" type="ORF">AAHA92_05685</name>
</gene>
<dbReference type="Proteomes" id="UP001567538">
    <property type="component" value="Unassembled WGS sequence"/>
</dbReference>
<comment type="caution">
    <text evidence="1">The sequence shown here is derived from an EMBL/GenBank/DDBJ whole genome shotgun (WGS) entry which is preliminary data.</text>
</comment>
<name>A0ABD1I5D2_SALDI</name>